<dbReference type="InterPro" id="IPR002401">
    <property type="entry name" value="Cyt_P450_E_grp-I"/>
</dbReference>
<dbReference type="GO" id="GO:0020037">
    <property type="term" value="F:heme binding"/>
    <property type="evidence" value="ECO:0007669"/>
    <property type="project" value="InterPro"/>
</dbReference>
<keyword evidence="5" id="KW-0560">Oxidoreductase</keyword>
<dbReference type="PANTHER" id="PTHR24305:SF107">
    <property type="entry name" value="P450, PUTATIVE (EUROFUNG)-RELATED"/>
    <property type="match status" value="1"/>
</dbReference>
<dbReference type="EMBL" id="ML977019">
    <property type="protein sequence ID" value="KAF1951142.1"/>
    <property type="molecule type" value="Genomic_DNA"/>
</dbReference>
<reference evidence="10" key="1">
    <citation type="journal article" date="2020" name="Stud. Mycol.">
        <title>101 Dothideomycetes genomes: a test case for predicting lifestyles and emergence of pathogens.</title>
        <authorList>
            <person name="Haridas S."/>
            <person name="Albert R."/>
            <person name="Binder M."/>
            <person name="Bloem J."/>
            <person name="Labutti K."/>
            <person name="Salamov A."/>
            <person name="Andreopoulos B."/>
            <person name="Baker S."/>
            <person name="Barry K."/>
            <person name="Bills G."/>
            <person name="Bluhm B."/>
            <person name="Cannon C."/>
            <person name="Castanera R."/>
            <person name="Culley D."/>
            <person name="Daum C."/>
            <person name="Ezra D."/>
            <person name="Gonzalez J."/>
            <person name="Henrissat B."/>
            <person name="Kuo A."/>
            <person name="Liang C."/>
            <person name="Lipzen A."/>
            <person name="Lutzoni F."/>
            <person name="Magnuson J."/>
            <person name="Mondo S."/>
            <person name="Nolan M."/>
            <person name="Ohm R."/>
            <person name="Pangilinan J."/>
            <person name="Park H.-J."/>
            <person name="Ramirez L."/>
            <person name="Alfaro M."/>
            <person name="Sun H."/>
            <person name="Tritt A."/>
            <person name="Yoshinaga Y."/>
            <person name="Zwiers L.-H."/>
            <person name="Turgeon B."/>
            <person name="Goodwin S."/>
            <person name="Spatafora J."/>
            <person name="Crous P."/>
            <person name="Grigoriev I."/>
        </authorList>
    </citation>
    <scope>NUCLEOTIDE SEQUENCE</scope>
    <source>
        <strain evidence="10">CBS 675.92</strain>
    </source>
</reference>
<keyword evidence="4 8" id="KW-0479">Metal-binding</keyword>
<dbReference type="PRINTS" id="PR00463">
    <property type="entry name" value="EP450I"/>
</dbReference>
<keyword evidence="3 8" id="KW-0349">Heme</keyword>
<dbReference type="InterPro" id="IPR036396">
    <property type="entry name" value="Cyt_P450_sf"/>
</dbReference>
<organism evidence="10 11">
    <name type="scientific">Byssothecium circinans</name>
    <dbReference type="NCBI Taxonomy" id="147558"/>
    <lineage>
        <taxon>Eukaryota</taxon>
        <taxon>Fungi</taxon>
        <taxon>Dikarya</taxon>
        <taxon>Ascomycota</taxon>
        <taxon>Pezizomycotina</taxon>
        <taxon>Dothideomycetes</taxon>
        <taxon>Pleosporomycetidae</taxon>
        <taxon>Pleosporales</taxon>
        <taxon>Massarineae</taxon>
        <taxon>Massarinaceae</taxon>
        <taxon>Byssothecium</taxon>
    </lineage>
</organism>
<dbReference type="PANTHER" id="PTHR24305">
    <property type="entry name" value="CYTOCHROME P450"/>
    <property type="match status" value="1"/>
</dbReference>
<evidence type="ECO:0000256" key="5">
    <source>
        <dbReference type="ARBA" id="ARBA00023002"/>
    </source>
</evidence>
<accession>A0A6A5THL6</accession>
<dbReference type="InterPro" id="IPR050121">
    <property type="entry name" value="Cytochrome_P450_monoxygenase"/>
</dbReference>
<evidence type="ECO:0000256" key="3">
    <source>
        <dbReference type="ARBA" id="ARBA00022617"/>
    </source>
</evidence>
<keyword evidence="9" id="KW-0812">Transmembrane</keyword>
<dbReference type="SUPFAM" id="SSF48264">
    <property type="entry name" value="Cytochrome P450"/>
    <property type="match status" value="1"/>
</dbReference>
<dbReference type="GO" id="GO:0005506">
    <property type="term" value="F:iron ion binding"/>
    <property type="evidence" value="ECO:0007669"/>
    <property type="project" value="InterPro"/>
</dbReference>
<evidence type="ECO:0000256" key="9">
    <source>
        <dbReference type="SAM" id="Phobius"/>
    </source>
</evidence>
<keyword evidence="9" id="KW-0472">Membrane</keyword>
<dbReference type="AlphaFoldDB" id="A0A6A5THL6"/>
<evidence type="ECO:0000256" key="2">
    <source>
        <dbReference type="ARBA" id="ARBA00005179"/>
    </source>
</evidence>
<comment type="cofactor">
    <cofactor evidence="1 8">
        <name>heme</name>
        <dbReference type="ChEBI" id="CHEBI:30413"/>
    </cofactor>
</comment>
<dbReference type="Gene3D" id="1.10.630.10">
    <property type="entry name" value="Cytochrome P450"/>
    <property type="match status" value="1"/>
</dbReference>
<evidence type="ECO:0000256" key="6">
    <source>
        <dbReference type="ARBA" id="ARBA00023004"/>
    </source>
</evidence>
<dbReference type="GO" id="GO:0004497">
    <property type="term" value="F:monooxygenase activity"/>
    <property type="evidence" value="ECO:0007669"/>
    <property type="project" value="UniProtKB-KW"/>
</dbReference>
<feature type="transmembrane region" description="Helical" evidence="9">
    <location>
        <begin position="6"/>
        <end position="26"/>
    </location>
</feature>
<gene>
    <name evidence="10" type="ORF">CC80DRAFT_496197</name>
</gene>
<sequence>MVSQNTVITIAALAATGFAYLVWATYRHRSFINRLRKQGFPMLDGWSWFFGHSFALLRYAGRFPPLANIGILMLEISKEFTDTEMFLLDLWPSYPASVVVFNPEAANMATQQYALPKPPMAGDSVEPIVGGPSILSMNAVDWKKWRSLLNPGFSAQSLMNHVPFIVDCCEVFGDKLRADAGKSVFSLHDYATRLTFDVIMKVTLDSDINYQRSEHLLPTAINTITRWHSFWDPRVLMNPLRPIIQKYYGRKMVNYIQKELHRRFEELKAERLSSRDTKPKRPLSVISLALEAYIAENKEKNILQTATLDKEFAAIVSNHIRLFLFAGNDSTSATIVFALHMMSQNSDALAKLQQEHDSVFGNDTSKTGSLLKADPYLMNKCRYTLAFIKETLRMYPPGANMRLGNAEAKLPALNGQILSTEGLNVILMHLPIHMNPRVWPKPKDFIPERWLVEPGHELYPPDGAWRAFDIGPRRCIGQELSLTEMRIVLIMTARTFQFKSAYEEWDQIRAQQAGMWQKMMGLFGKAEMNTVYGDRVYQTEKAGTHPSEGYPCRVEVLDTKNR</sequence>
<evidence type="ECO:0000256" key="4">
    <source>
        <dbReference type="ARBA" id="ARBA00022723"/>
    </source>
</evidence>
<protein>
    <submittedName>
        <fullName evidence="10">Cytochrome P450</fullName>
    </submittedName>
</protein>
<dbReference type="CDD" id="cd11051">
    <property type="entry name" value="CYP59-like"/>
    <property type="match status" value="1"/>
</dbReference>
<proteinExistence type="predicted"/>
<keyword evidence="6 8" id="KW-0408">Iron</keyword>
<keyword evidence="7" id="KW-0503">Monooxygenase</keyword>
<dbReference type="InterPro" id="IPR001128">
    <property type="entry name" value="Cyt_P450"/>
</dbReference>
<keyword evidence="9" id="KW-1133">Transmembrane helix</keyword>
<evidence type="ECO:0000313" key="10">
    <source>
        <dbReference type="EMBL" id="KAF1951142.1"/>
    </source>
</evidence>
<evidence type="ECO:0000313" key="11">
    <source>
        <dbReference type="Proteomes" id="UP000800035"/>
    </source>
</evidence>
<dbReference type="Proteomes" id="UP000800035">
    <property type="component" value="Unassembled WGS sequence"/>
</dbReference>
<dbReference type="OrthoDB" id="10029320at2759"/>
<dbReference type="GO" id="GO:0016705">
    <property type="term" value="F:oxidoreductase activity, acting on paired donors, with incorporation or reduction of molecular oxygen"/>
    <property type="evidence" value="ECO:0007669"/>
    <property type="project" value="InterPro"/>
</dbReference>
<evidence type="ECO:0000256" key="7">
    <source>
        <dbReference type="ARBA" id="ARBA00023033"/>
    </source>
</evidence>
<dbReference type="PRINTS" id="PR00385">
    <property type="entry name" value="P450"/>
</dbReference>
<evidence type="ECO:0000256" key="8">
    <source>
        <dbReference type="PIRSR" id="PIRSR602401-1"/>
    </source>
</evidence>
<evidence type="ECO:0000256" key="1">
    <source>
        <dbReference type="ARBA" id="ARBA00001971"/>
    </source>
</evidence>
<dbReference type="Pfam" id="PF00067">
    <property type="entry name" value="p450"/>
    <property type="match status" value="1"/>
</dbReference>
<keyword evidence="11" id="KW-1185">Reference proteome</keyword>
<comment type="pathway">
    <text evidence="2">Secondary metabolite biosynthesis.</text>
</comment>
<feature type="binding site" description="axial binding residue" evidence="8">
    <location>
        <position position="475"/>
    </location>
    <ligand>
        <name>heme</name>
        <dbReference type="ChEBI" id="CHEBI:30413"/>
    </ligand>
    <ligandPart>
        <name>Fe</name>
        <dbReference type="ChEBI" id="CHEBI:18248"/>
    </ligandPart>
</feature>
<name>A0A6A5THL6_9PLEO</name>